<feature type="non-terminal residue" evidence="1">
    <location>
        <position position="88"/>
    </location>
</feature>
<reference evidence="1 2" key="1">
    <citation type="journal article" date="2014" name="Am. J. Bot.">
        <title>Genome assembly and annotation for red clover (Trifolium pratense; Fabaceae).</title>
        <authorList>
            <person name="Istvanek J."/>
            <person name="Jaros M."/>
            <person name="Krenek A."/>
            <person name="Repkova J."/>
        </authorList>
    </citation>
    <scope>NUCLEOTIDE SEQUENCE [LARGE SCALE GENOMIC DNA]</scope>
    <source>
        <strain evidence="2">cv. Tatra</strain>
        <tissue evidence="1">Young leaves</tissue>
    </source>
</reference>
<name>A0A2K3KHP6_TRIPR</name>
<gene>
    <name evidence="1" type="ORF">L195_g062782</name>
</gene>
<protein>
    <submittedName>
        <fullName evidence="1">Uncharacterized protein</fullName>
    </submittedName>
</protein>
<dbReference type="EMBL" id="ASHM01185166">
    <property type="protein sequence ID" value="PNX65807.1"/>
    <property type="molecule type" value="Genomic_DNA"/>
</dbReference>
<dbReference type="AlphaFoldDB" id="A0A2K3KHP6"/>
<feature type="non-terminal residue" evidence="1">
    <location>
        <position position="1"/>
    </location>
</feature>
<reference evidence="1 2" key="2">
    <citation type="journal article" date="2017" name="Front. Plant Sci.">
        <title>Gene Classification and Mining of Molecular Markers Useful in Red Clover (Trifolium pratense) Breeding.</title>
        <authorList>
            <person name="Istvanek J."/>
            <person name="Dluhosova J."/>
            <person name="Dluhos P."/>
            <person name="Patkova L."/>
            <person name="Nedelnik J."/>
            <person name="Repkova J."/>
        </authorList>
    </citation>
    <scope>NUCLEOTIDE SEQUENCE [LARGE SCALE GENOMIC DNA]</scope>
    <source>
        <strain evidence="2">cv. Tatra</strain>
        <tissue evidence="1">Young leaves</tissue>
    </source>
</reference>
<comment type="caution">
    <text evidence="1">The sequence shown here is derived from an EMBL/GenBank/DDBJ whole genome shotgun (WGS) entry which is preliminary data.</text>
</comment>
<proteinExistence type="predicted"/>
<organism evidence="1 2">
    <name type="scientific">Trifolium pratense</name>
    <name type="common">Red clover</name>
    <dbReference type="NCBI Taxonomy" id="57577"/>
    <lineage>
        <taxon>Eukaryota</taxon>
        <taxon>Viridiplantae</taxon>
        <taxon>Streptophyta</taxon>
        <taxon>Embryophyta</taxon>
        <taxon>Tracheophyta</taxon>
        <taxon>Spermatophyta</taxon>
        <taxon>Magnoliopsida</taxon>
        <taxon>eudicotyledons</taxon>
        <taxon>Gunneridae</taxon>
        <taxon>Pentapetalae</taxon>
        <taxon>rosids</taxon>
        <taxon>fabids</taxon>
        <taxon>Fabales</taxon>
        <taxon>Fabaceae</taxon>
        <taxon>Papilionoideae</taxon>
        <taxon>50 kb inversion clade</taxon>
        <taxon>NPAAA clade</taxon>
        <taxon>Hologalegina</taxon>
        <taxon>IRL clade</taxon>
        <taxon>Trifolieae</taxon>
        <taxon>Trifolium</taxon>
    </lineage>
</organism>
<accession>A0A2K3KHP6</accession>
<sequence>EEARLTAEQLDKTNKVLEDLKISSAEERSKLLEEIAVLKAKSAPLEDETEDTLKFVTRGDLVKEIRRLGGLMLASMVHGWKNAIAQLK</sequence>
<evidence type="ECO:0000313" key="2">
    <source>
        <dbReference type="Proteomes" id="UP000236291"/>
    </source>
</evidence>
<evidence type="ECO:0000313" key="1">
    <source>
        <dbReference type="EMBL" id="PNX65807.1"/>
    </source>
</evidence>
<dbReference type="Proteomes" id="UP000236291">
    <property type="component" value="Unassembled WGS sequence"/>
</dbReference>